<evidence type="ECO:0000313" key="3">
    <source>
        <dbReference type="Proteomes" id="UP001140562"/>
    </source>
</evidence>
<proteinExistence type="predicted"/>
<dbReference type="AlphaFoldDB" id="A0A9W8X3T7"/>
<dbReference type="Pfam" id="PF00069">
    <property type="entry name" value="Pkinase"/>
    <property type="match status" value="1"/>
</dbReference>
<dbReference type="CDD" id="cd00180">
    <property type="entry name" value="PKc"/>
    <property type="match status" value="1"/>
</dbReference>
<sequence>MAYEYGYLFTPIEVFIKPAKVICYPKLVELLEQLLDLPTLSHRARFSAKRNLAWCFLEQDKLSAASTVLYELYPMIQHVSDNEVSSSAYRALIASDEAICLSKSADIDSDFIRQRSKLVYIGLNNVTKDRSHQVKATLHRLATYGLTHFTREVVISNPSLVQETDREKLGVGAYAVVDTVKIGDNLYARKSIGGIRQQHTRDIIQAELKIIHALEHPHVVRVLLTYEERQQFSIIMHPLAESDLETYLASKVCETEREHKLMWKWMACLVNTLAYIHSKEIRHKDIKPRNVLVKGEKIYFTDFGSAHMFSEGGASTTTGRPSGHTRTFCAPEVINEESRNRSSDVFSLGCVLAEMAAWSCKIPIAEYHNSIQGTRDSTGLVFYHSAIERVRKWFEESSPLYDARPKELYQLVLKHMMRKKPDARCSAVKASRAMSRLVAVGDEECAKCDVKLWVVDDTSSQA</sequence>
<dbReference type="SUPFAM" id="SSF56112">
    <property type="entry name" value="Protein kinase-like (PK-like)"/>
    <property type="match status" value="1"/>
</dbReference>
<dbReference type="OrthoDB" id="4062651at2759"/>
<dbReference type="InterPro" id="IPR011009">
    <property type="entry name" value="Kinase-like_dom_sf"/>
</dbReference>
<dbReference type="GO" id="GO:0005634">
    <property type="term" value="C:nucleus"/>
    <property type="evidence" value="ECO:0007669"/>
    <property type="project" value="TreeGrafter"/>
</dbReference>
<gene>
    <name evidence="2" type="ORF">N0V87_002787</name>
</gene>
<dbReference type="PANTHER" id="PTHR44167:SF24">
    <property type="entry name" value="SERINE_THREONINE-PROTEIN KINASE CHK2"/>
    <property type="match status" value="1"/>
</dbReference>
<protein>
    <recommendedName>
        <fullName evidence="1">Protein kinase domain-containing protein</fullName>
    </recommendedName>
</protein>
<dbReference type="Proteomes" id="UP001140562">
    <property type="component" value="Unassembled WGS sequence"/>
</dbReference>
<dbReference type="GO" id="GO:0005524">
    <property type="term" value="F:ATP binding"/>
    <property type="evidence" value="ECO:0007669"/>
    <property type="project" value="InterPro"/>
</dbReference>
<dbReference type="GO" id="GO:0044773">
    <property type="term" value="P:mitotic DNA damage checkpoint signaling"/>
    <property type="evidence" value="ECO:0007669"/>
    <property type="project" value="TreeGrafter"/>
</dbReference>
<feature type="domain" description="Protein kinase" evidence="1">
    <location>
        <begin position="163"/>
        <end position="437"/>
    </location>
</feature>
<comment type="caution">
    <text evidence="2">The sequence shown here is derived from an EMBL/GenBank/DDBJ whole genome shotgun (WGS) entry which is preliminary data.</text>
</comment>
<dbReference type="PANTHER" id="PTHR44167">
    <property type="entry name" value="OVARIAN-SPECIFIC SERINE/THREONINE-PROTEIN KINASE LOK-RELATED"/>
    <property type="match status" value="1"/>
</dbReference>
<dbReference type="Gene3D" id="1.10.510.10">
    <property type="entry name" value="Transferase(Phosphotransferase) domain 1"/>
    <property type="match status" value="1"/>
</dbReference>
<dbReference type="PROSITE" id="PS50011">
    <property type="entry name" value="PROTEIN_KINASE_DOM"/>
    <property type="match status" value="1"/>
</dbReference>
<reference evidence="2" key="1">
    <citation type="submission" date="2022-10" db="EMBL/GenBank/DDBJ databases">
        <title>Tapping the CABI collections for fungal endophytes: first genome assemblies for Collariella, Neodidymelliopsis, Ascochyta clinopodiicola, Didymella pomorum, Didymosphaeria variabile, Neocosmospora piperis and Neocucurbitaria cava.</title>
        <authorList>
            <person name="Hill R."/>
        </authorList>
    </citation>
    <scope>NUCLEOTIDE SEQUENCE</scope>
    <source>
        <strain evidence="2">IMI 360193</strain>
    </source>
</reference>
<dbReference type="SMART" id="SM00220">
    <property type="entry name" value="S_TKc"/>
    <property type="match status" value="1"/>
</dbReference>
<name>A0A9W8X3T7_9PLEO</name>
<dbReference type="GO" id="GO:0004674">
    <property type="term" value="F:protein serine/threonine kinase activity"/>
    <property type="evidence" value="ECO:0007669"/>
    <property type="project" value="TreeGrafter"/>
</dbReference>
<organism evidence="2 3">
    <name type="scientific">Didymella glomerata</name>
    <dbReference type="NCBI Taxonomy" id="749621"/>
    <lineage>
        <taxon>Eukaryota</taxon>
        <taxon>Fungi</taxon>
        <taxon>Dikarya</taxon>
        <taxon>Ascomycota</taxon>
        <taxon>Pezizomycotina</taxon>
        <taxon>Dothideomycetes</taxon>
        <taxon>Pleosporomycetidae</taxon>
        <taxon>Pleosporales</taxon>
        <taxon>Pleosporineae</taxon>
        <taxon>Didymellaceae</taxon>
        <taxon>Didymella</taxon>
    </lineage>
</organism>
<keyword evidence="3" id="KW-1185">Reference proteome</keyword>
<dbReference type="InterPro" id="IPR008271">
    <property type="entry name" value="Ser/Thr_kinase_AS"/>
</dbReference>
<evidence type="ECO:0000259" key="1">
    <source>
        <dbReference type="PROSITE" id="PS50011"/>
    </source>
</evidence>
<dbReference type="InterPro" id="IPR000719">
    <property type="entry name" value="Prot_kinase_dom"/>
</dbReference>
<dbReference type="Gene3D" id="3.30.200.20">
    <property type="entry name" value="Phosphorylase Kinase, domain 1"/>
    <property type="match status" value="1"/>
</dbReference>
<dbReference type="EMBL" id="JAPEUV010000018">
    <property type="protein sequence ID" value="KAJ4340166.1"/>
    <property type="molecule type" value="Genomic_DNA"/>
</dbReference>
<accession>A0A9W8X3T7</accession>
<dbReference type="PROSITE" id="PS00108">
    <property type="entry name" value="PROTEIN_KINASE_ST"/>
    <property type="match status" value="1"/>
</dbReference>
<evidence type="ECO:0000313" key="2">
    <source>
        <dbReference type="EMBL" id="KAJ4340166.1"/>
    </source>
</evidence>